<gene>
    <name evidence="2" type="ORF">Agub_g1938</name>
</gene>
<reference evidence="2 3" key="1">
    <citation type="journal article" date="2021" name="Sci. Rep.">
        <title>Genome sequencing of the multicellular alga Astrephomene provides insights into convergent evolution of germ-soma differentiation.</title>
        <authorList>
            <person name="Yamashita S."/>
            <person name="Yamamoto K."/>
            <person name="Matsuzaki R."/>
            <person name="Suzuki S."/>
            <person name="Yamaguchi H."/>
            <person name="Hirooka S."/>
            <person name="Minakuchi Y."/>
            <person name="Miyagishima S."/>
            <person name="Kawachi M."/>
            <person name="Toyoda A."/>
            <person name="Nozaki H."/>
        </authorList>
    </citation>
    <scope>NUCLEOTIDE SEQUENCE [LARGE SCALE GENOMIC DNA]</scope>
    <source>
        <strain evidence="2 3">NIES-4017</strain>
    </source>
</reference>
<protein>
    <submittedName>
        <fullName evidence="2">Uncharacterized protein</fullName>
    </submittedName>
</protein>
<dbReference type="AlphaFoldDB" id="A0AAD3DGS6"/>
<organism evidence="2 3">
    <name type="scientific">Astrephomene gubernaculifera</name>
    <dbReference type="NCBI Taxonomy" id="47775"/>
    <lineage>
        <taxon>Eukaryota</taxon>
        <taxon>Viridiplantae</taxon>
        <taxon>Chlorophyta</taxon>
        <taxon>core chlorophytes</taxon>
        <taxon>Chlorophyceae</taxon>
        <taxon>CS clade</taxon>
        <taxon>Chlamydomonadales</taxon>
        <taxon>Astrephomenaceae</taxon>
        <taxon>Astrephomene</taxon>
    </lineage>
</organism>
<accession>A0AAD3DGS6</accession>
<feature type="non-terminal residue" evidence="2">
    <location>
        <position position="398"/>
    </location>
</feature>
<dbReference type="Proteomes" id="UP001054857">
    <property type="component" value="Unassembled WGS sequence"/>
</dbReference>
<proteinExistence type="predicted"/>
<evidence type="ECO:0000313" key="2">
    <source>
        <dbReference type="EMBL" id="GFR41263.1"/>
    </source>
</evidence>
<evidence type="ECO:0000313" key="3">
    <source>
        <dbReference type="Proteomes" id="UP001054857"/>
    </source>
</evidence>
<feature type="region of interest" description="Disordered" evidence="1">
    <location>
        <begin position="169"/>
        <end position="246"/>
    </location>
</feature>
<dbReference type="EMBL" id="BMAR01000001">
    <property type="protein sequence ID" value="GFR41263.1"/>
    <property type="molecule type" value="Genomic_DNA"/>
</dbReference>
<sequence>ERLAEAATVLCDLAGHPGSQQSPCGLTPEPITATSTSSCLATQRELDVMDALAAAVVRDYCLAVPAPAPASSACEGAVQALPPPPAPSVVPNPRNAWAVAQLLWACAKAQYWDGPPEPPRTAEVSSARPMGQQDGWTAAAGVAPAAAVTAAAASPVALPWSSLLAPQHRSCPAAADGQAPDPAADPSTAAAAAHLSGLTLGGDSSPPPPLCNGADANGRHHQGPHCSSKEEDTTNSTSSTSGEPTASAAAAASSVATSVSARGPWRPLAVCLLQLLASDGCRLVAQLDDKSVAVVWWSLAKAATTARIKHHHSAAATAATAPGCPKTAATAAAAAAAAAAPSVAAAAVVSAASPALLTTLEGRAAEGLRQADVPQLCALFYSCACMGGIRVPPRLVRA</sequence>
<evidence type="ECO:0000256" key="1">
    <source>
        <dbReference type="SAM" id="MobiDB-lite"/>
    </source>
</evidence>
<keyword evidence="3" id="KW-1185">Reference proteome</keyword>
<feature type="non-terminal residue" evidence="2">
    <location>
        <position position="1"/>
    </location>
</feature>
<comment type="caution">
    <text evidence="2">The sequence shown here is derived from an EMBL/GenBank/DDBJ whole genome shotgun (WGS) entry which is preliminary data.</text>
</comment>
<feature type="compositionally biased region" description="Low complexity" evidence="1">
    <location>
        <begin position="234"/>
        <end position="246"/>
    </location>
</feature>
<name>A0AAD3DGS6_9CHLO</name>
<feature type="compositionally biased region" description="Low complexity" evidence="1">
    <location>
        <begin position="172"/>
        <end position="202"/>
    </location>
</feature>